<organism evidence="2 3">
    <name type="scientific">Allomyces macrogynus (strain ATCC 38327)</name>
    <name type="common">Allomyces javanicus var. macrogynus</name>
    <dbReference type="NCBI Taxonomy" id="578462"/>
    <lineage>
        <taxon>Eukaryota</taxon>
        <taxon>Fungi</taxon>
        <taxon>Fungi incertae sedis</taxon>
        <taxon>Blastocladiomycota</taxon>
        <taxon>Blastocladiomycetes</taxon>
        <taxon>Blastocladiales</taxon>
        <taxon>Blastocladiaceae</taxon>
        <taxon>Allomyces</taxon>
    </lineage>
</organism>
<accession>A0A0L0RUW7</accession>
<evidence type="ECO:0000256" key="1">
    <source>
        <dbReference type="SAM" id="MobiDB-lite"/>
    </source>
</evidence>
<reference evidence="2 3" key="1">
    <citation type="submission" date="2009-11" db="EMBL/GenBank/DDBJ databases">
        <title>Annotation of Allomyces macrogynus ATCC 38327.</title>
        <authorList>
            <consortium name="The Broad Institute Genome Sequencing Platform"/>
            <person name="Russ C."/>
            <person name="Cuomo C."/>
            <person name="Burger G."/>
            <person name="Gray M.W."/>
            <person name="Holland P.W.H."/>
            <person name="King N."/>
            <person name="Lang F.B.F."/>
            <person name="Roger A.J."/>
            <person name="Ruiz-Trillo I."/>
            <person name="Young S.K."/>
            <person name="Zeng Q."/>
            <person name="Gargeya S."/>
            <person name="Fitzgerald M."/>
            <person name="Haas B."/>
            <person name="Abouelleil A."/>
            <person name="Alvarado L."/>
            <person name="Arachchi H.M."/>
            <person name="Berlin A."/>
            <person name="Chapman S.B."/>
            <person name="Gearin G."/>
            <person name="Goldberg J."/>
            <person name="Griggs A."/>
            <person name="Gujja S."/>
            <person name="Hansen M."/>
            <person name="Heiman D."/>
            <person name="Howarth C."/>
            <person name="Larimer J."/>
            <person name="Lui A."/>
            <person name="MacDonald P.J.P."/>
            <person name="McCowen C."/>
            <person name="Montmayeur A."/>
            <person name="Murphy C."/>
            <person name="Neiman D."/>
            <person name="Pearson M."/>
            <person name="Priest M."/>
            <person name="Roberts A."/>
            <person name="Saif S."/>
            <person name="Shea T."/>
            <person name="Sisk P."/>
            <person name="Stolte C."/>
            <person name="Sykes S."/>
            <person name="Wortman J."/>
            <person name="Nusbaum C."/>
            <person name="Birren B."/>
        </authorList>
    </citation>
    <scope>NUCLEOTIDE SEQUENCE [LARGE SCALE GENOMIC DNA]</scope>
    <source>
        <strain evidence="2 3">ATCC 38327</strain>
    </source>
</reference>
<evidence type="ECO:0000313" key="3">
    <source>
        <dbReference type="Proteomes" id="UP000054350"/>
    </source>
</evidence>
<dbReference type="OrthoDB" id="10328453at2759"/>
<dbReference type="VEuPathDB" id="FungiDB:AMAG_17614"/>
<name>A0A0L0RUW7_ALLM3</name>
<evidence type="ECO:0000313" key="2">
    <source>
        <dbReference type="EMBL" id="KNE54058.1"/>
    </source>
</evidence>
<dbReference type="Proteomes" id="UP000054350">
    <property type="component" value="Unassembled WGS sequence"/>
</dbReference>
<sequence>MGDPRPLVVPVLLACTETPRALHLDEVGHMLVAHGIDPTSGRSQSLADRPGLSSDHKLRKYCFMSKLICSEETIDAETLSLLKMLHKANSRDYVQFLFEVEQVVKMLNLLPLQACDLRSLLSNMTFLINHILPLGMDVAKFALNIAYTKDGWPVPPLTPKEFLVKNPGDAIVRMTTLKAYMEVFYPHERCFSKYCDRFVVLALQMTNMDKLVMLELNARHTVLTLGYDWVEVLDCAIMHYVDGLGLKRGWATSSRDLPSSSLSLSGPTKPAKIARTDDAYTPPVECLLWNGNGGKNANHVWADCQNCCPGSISPAAHLALMGGARRSAKQ</sequence>
<feature type="compositionally biased region" description="Low complexity" evidence="1">
    <location>
        <begin position="255"/>
        <end position="265"/>
    </location>
</feature>
<gene>
    <name evidence="2" type="ORF">AMAG_17614</name>
</gene>
<keyword evidence="3" id="KW-1185">Reference proteome</keyword>
<proteinExistence type="predicted"/>
<reference evidence="3" key="2">
    <citation type="submission" date="2009-11" db="EMBL/GenBank/DDBJ databases">
        <title>The Genome Sequence of Allomyces macrogynus strain ATCC 38327.</title>
        <authorList>
            <consortium name="The Broad Institute Genome Sequencing Platform"/>
            <person name="Russ C."/>
            <person name="Cuomo C."/>
            <person name="Shea T."/>
            <person name="Young S.K."/>
            <person name="Zeng Q."/>
            <person name="Koehrsen M."/>
            <person name="Haas B."/>
            <person name="Borodovsky M."/>
            <person name="Guigo R."/>
            <person name="Alvarado L."/>
            <person name="Berlin A."/>
            <person name="Borenstein D."/>
            <person name="Chen Z."/>
            <person name="Engels R."/>
            <person name="Freedman E."/>
            <person name="Gellesch M."/>
            <person name="Goldberg J."/>
            <person name="Griggs A."/>
            <person name="Gujja S."/>
            <person name="Heiman D."/>
            <person name="Hepburn T."/>
            <person name="Howarth C."/>
            <person name="Jen D."/>
            <person name="Larson L."/>
            <person name="Lewis B."/>
            <person name="Mehta T."/>
            <person name="Park D."/>
            <person name="Pearson M."/>
            <person name="Roberts A."/>
            <person name="Saif S."/>
            <person name="Shenoy N."/>
            <person name="Sisk P."/>
            <person name="Stolte C."/>
            <person name="Sykes S."/>
            <person name="Walk T."/>
            <person name="White J."/>
            <person name="Yandava C."/>
            <person name="Burger G."/>
            <person name="Gray M.W."/>
            <person name="Holland P.W.H."/>
            <person name="King N."/>
            <person name="Lang F.B.F."/>
            <person name="Roger A.J."/>
            <person name="Ruiz-Trillo I."/>
            <person name="Lander E."/>
            <person name="Nusbaum C."/>
        </authorList>
    </citation>
    <scope>NUCLEOTIDE SEQUENCE [LARGE SCALE GENOMIC DNA]</scope>
    <source>
        <strain evidence="3">ATCC 38327</strain>
    </source>
</reference>
<dbReference type="EMBL" id="GG745328">
    <property type="protein sequence ID" value="KNE54058.1"/>
    <property type="molecule type" value="Genomic_DNA"/>
</dbReference>
<feature type="region of interest" description="Disordered" evidence="1">
    <location>
        <begin position="255"/>
        <end position="274"/>
    </location>
</feature>
<protein>
    <submittedName>
        <fullName evidence="2">Uncharacterized protein</fullName>
    </submittedName>
</protein>
<dbReference type="AlphaFoldDB" id="A0A0L0RUW7"/>